<name>F0YHH7_AURAN</name>
<evidence type="ECO:0000256" key="3">
    <source>
        <dbReference type="PROSITE-ProRule" id="PRU10141"/>
    </source>
</evidence>
<evidence type="ECO:0000256" key="2">
    <source>
        <dbReference type="ARBA" id="ARBA00022840"/>
    </source>
</evidence>
<evidence type="ECO:0000256" key="1">
    <source>
        <dbReference type="ARBA" id="ARBA00022741"/>
    </source>
</evidence>
<dbReference type="Pfam" id="PF00069">
    <property type="entry name" value="Pkinase"/>
    <property type="match status" value="1"/>
</dbReference>
<proteinExistence type="inferred from homology"/>
<evidence type="ECO:0000256" key="4">
    <source>
        <dbReference type="RuleBase" id="RU000304"/>
    </source>
</evidence>
<evidence type="ECO:0000313" key="6">
    <source>
        <dbReference type="EMBL" id="EGB05449.1"/>
    </source>
</evidence>
<keyword evidence="7" id="KW-1185">Reference proteome</keyword>
<dbReference type="InterPro" id="IPR050117">
    <property type="entry name" value="MAPK"/>
</dbReference>
<dbReference type="eggNOG" id="KOG0660">
    <property type="taxonomic scope" value="Eukaryota"/>
</dbReference>
<gene>
    <name evidence="6" type="ORF">AURANDRAFT_38494</name>
</gene>
<dbReference type="GO" id="GO:0004674">
    <property type="term" value="F:protein serine/threonine kinase activity"/>
    <property type="evidence" value="ECO:0007669"/>
    <property type="project" value="UniProtKB-KW"/>
</dbReference>
<dbReference type="InterPro" id="IPR000719">
    <property type="entry name" value="Prot_kinase_dom"/>
</dbReference>
<keyword evidence="4" id="KW-0723">Serine/threonine-protein kinase</keyword>
<organism evidence="7">
    <name type="scientific">Aureococcus anophagefferens</name>
    <name type="common">Harmful bloom alga</name>
    <dbReference type="NCBI Taxonomy" id="44056"/>
    <lineage>
        <taxon>Eukaryota</taxon>
        <taxon>Sar</taxon>
        <taxon>Stramenopiles</taxon>
        <taxon>Ochrophyta</taxon>
        <taxon>Pelagophyceae</taxon>
        <taxon>Pelagomonadales</taxon>
        <taxon>Pelagomonadaceae</taxon>
        <taxon>Aureococcus</taxon>
    </lineage>
</organism>
<dbReference type="Gene3D" id="3.30.200.20">
    <property type="entry name" value="Phosphorylase Kinase, domain 1"/>
    <property type="match status" value="1"/>
</dbReference>
<keyword evidence="1 3" id="KW-0547">Nucleotide-binding</keyword>
<accession>F0YHH7</accession>
<dbReference type="PROSITE" id="PS00108">
    <property type="entry name" value="PROTEIN_KINASE_ST"/>
    <property type="match status" value="1"/>
</dbReference>
<dbReference type="GeneID" id="20221869"/>
<dbReference type="SUPFAM" id="SSF56112">
    <property type="entry name" value="Protein kinase-like (PK-like)"/>
    <property type="match status" value="1"/>
</dbReference>
<dbReference type="AlphaFoldDB" id="F0YHH7"/>
<dbReference type="GO" id="GO:0005524">
    <property type="term" value="F:ATP binding"/>
    <property type="evidence" value="ECO:0007669"/>
    <property type="project" value="UniProtKB-UniRule"/>
</dbReference>
<keyword evidence="4" id="KW-0418">Kinase</keyword>
<dbReference type="OrthoDB" id="192887at2759"/>
<protein>
    <recommendedName>
        <fullName evidence="5">Protein kinase domain-containing protein</fullName>
    </recommendedName>
</protein>
<feature type="binding site" evidence="3">
    <location>
        <position position="45"/>
    </location>
    <ligand>
        <name>ATP</name>
        <dbReference type="ChEBI" id="CHEBI:30616"/>
    </ligand>
</feature>
<dbReference type="EMBL" id="GL833141">
    <property type="protein sequence ID" value="EGB05449.1"/>
    <property type="molecule type" value="Genomic_DNA"/>
</dbReference>
<dbReference type="InParanoid" id="F0YHH7"/>
<dbReference type="SMART" id="SM00220">
    <property type="entry name" value="S_TKc"/>
    <property type="match status" value="1"/>
</dbReference>
<dbReference type="InterPro" id="IPR008271">
    <property type="entry name" value="Ser/Thr_kinase_AS"/>
</dbReference>
<dbReference type="InterPro" id="IPR011009">
    <property type="entry name" value="Kinase-like_dom_sf"/>
</dbReference>
<comment type="similarity">
    <text evidence="4">Belongs to the protein kinase superfamily.</text>
</comment>
<reference evidence="6 7" key="1">
    <citation type="journal article" date="2011" name="Proc. Natl. Acad. Sci. U.S.A.">
        <title>Niche of harmful alga Aureococcus anophagefferens revealed through ecogenomics.</title>
        <authorList>
            <person name="Gobler C.J."/>
            <person name="Berry D.L."/>
            <person name="Dyhrman S.T."/>
            <person name="Wilhelm S.W."/>
            <person name="Salamov A."/>
            <person name="Lobanov A.V."/>
            <person name="Zhang Y."/>
            <person name="Collier J.L."/>
            <person name="Wurch L.L."/>
            <person name="Kustka A.B."/>
            <person name="Dill B.D."/>
            <person name="Shah M."/>
            <person name="VerBerkmoes N.C."/>
            <person name="Kuo A."/>
            <person name="Terry A."/>
            <person name="Pangilinan J."/>
            <person name="Lindquist E.A."/>
            <person name="Lucas S."/>
            <person name="Paulsen I.T."/>
            <person name="Hattenrath-Lehmann T.K."/>
            <person name="Talmage S.C."/>
            <person name="Walker E.A."/>
            <person name="Koch F."/>
            <person name="Burson A.M."/>
            <person name="Marcoval M.A."/>
            <person name="Tang Y.Z."/>
            <person name="Lecleir G.R."/>
            <person name="Coyne K.J."/>
            <person name="Berg G.M."/>
            <person name="Bertrand E.M."/>
            <person name="Saito M.A."/>
            <person name="Gladyshev V.N."/>
            <person name="Grigoriev I.V."/>
        </authorList>
    </citation>
    <scope>NUCLEOTIDE SEQUENCE [LARGE SCALE GENOMIC DNA]</scope>
    <source>
        <strain evidence="7">CCMP 1984</strain>
    </source>
</reference>
<dbReference type="KEGG" id="aaf:AURANDRAFT_38494"/>
<dbReference type="PANTHER" id="PTHR24055">
    <property type="entry name" value="MITOGEN-ACTIVATED PROTEIN KINASE"/>
    <property type="match status" value="1"/>
</dbReference>
<dbReference type="RefSeq" id="XP_009039831.1">
    <property type="nucleotide sequence ID" value="XM_009041583.1"/>
</dbReference>
<dbReference type="PROSITE" id="PS50011">
    <property type="entry name" value="PROTEIN_KINASE_DOM"/>
    <property type="match status" value="1"/>
</dbReference>
<evidence type="ECO:0000259" key="5">
    <source>
        <dbReference type="PROSITE" id="PS50011"/>
    </source>
</evidence>
<sequence length="380" mass="43679">MGRLDEHVEKQLLRRLELCYRLGKGAYGMVWKVIEKRTRRVVVLKKCFDVLGRPEDAQRMYREIMFLQVLNGHDNIIKMQHVIRSESGQDMYITFDFMQADLHSVIRANVLQPLHVKYIVYQVLKALKFVHSAGIVHRDVKPSNLLLNADCHMKICDFGLARSLEIGSNMIENARLTEYVSTRWYRAIEVLLGSTHYTFAVDIWAVGCIYAEMLLRRPLFPGTSAVDQIVKVLELIGRPGVPDIDSVNSAYASTLLEMLPILRPVSFVETFPDVSAEALNFMSQCLCYNPHRGSRCSVEEALRHPFIAEFHDPDDEPAFGQRMCLALDDYQLFTAQEYRQAIYEAIVKRKVSARKLERGLMVNPAKVVLMEHEETLPEPF</sequence>
<feature type="domain" description="Protein kinase" evidence="5">
    <location>
        <begin position="16"/>
        <end position="307"/>
    </location>
</feature>
<evidence type="ECO:0000313" key="7">
    <source>
        <dbReference type="Proteomes" id="UP000002729"/>
    </source>
</evidence>
<dbReference type="PROSITE" id="PS00107">
    <property type="entry name" value="PROTEIN_KINASE_ATP"/>
    <property type="match status" value="1"/>
</dbReference>
<dbReference type="FunFam" id="1.10.510.10:FF:000238">
    <property type="entry name" value="Mitogen-activated protein kinase"/>
    <property type="match status" value="1"/>
</dbReference>
<dbReference type="InterPro" id="IPR017441">
    <property type="entry name" value="Protein_kinase_ATP_BS"/>
</dbReference>
<dbReference type="Proteomes" id="UP000002729">
    <property type="component" value="Unassembled WGS sequence"/>
</dbReference>
<keyword evidence="2 3" id="KW-0067">ATP-binding</keyword>
<dbReference type="CDD" id="cd07852">
    <property type="entry name" value="STKc_MAPK15-like"/>
    <property type="match status" value="1"/>
</dbReference>
<dbReference type="Gene3D" id="1.10.510.10">
    <property type="entry name" value="Transferase(Phosphotransferase) domain 1"/>
    <property type="match status" value="1"/>
</dbReference>
<keyword evidence="4" id="KW-0808">Transferase</keyword>
<dbReference type="OMA" id="HRYVIEF"/>